<dbReference type="InterPro" id="IPR029063">
    <property type="entry name" value="SAM-dependent_MTases_sf"/>
</dbReference>
<dbReference type="GO" id="GO:0046872">
    <property type="term" value="F:metal ion binding"/>
    <property type="evidence" value="ECO:0007669"/>
    <property type="project" value="UniProtKB-KW"/>
</dbReference>
<organism evidence="5 6">
    <name type="scientific">Ganoderma sinense ZZ0214-1</name>
    <dbReference type="NCBI Taxonomy" id="1077348"/>
    <lineage>
        <taxon>Eukaryota</taxon>
        <taxon>Fungi</taxon>
        <taxon>Dikarya</taxon>
        <taxon>Basidiomycota</taxon>
        <taxon>Agaricomycotina</taxon>
        <taxon>Agaricomycetes</taxon>
        <taxon>Polyporales</taxon>
        <taxon>Polyporaceae</taxon>
        <taxon>Ganoderma</taxon>
    </lineage>
</organism>
<keyword evidence="3" id="KW-0808">Transferase</keyword>
<sequence length="542" mass="60460">MNEMLARGHGYRFTDTQDWFTHNEEKWRAILRHVTAPYPRVLEIGSWEGRSAVFLLTELCLNGGHLVCIDHFDLMETKAGRERHAKLHHNLSLTGKSYRVIDEFSVPGLMTLLREEMAATCPGFDWIYVDGSHEAGDTFLDGELAWRLARKGAIVIFDDYRWDKEPEDSVHHPKRGIDAFLALHEGEYTVLSAKTDYQVVLQKKTEMRIGFLVKDTADTDSEGTKQDEIDDGMNVVLTIDAGYAIAAAVAILGVVTHTPGRVTFFVVCKDLSDAVKAKLRQSVIGDADKIIVFLNLPPPTSTSPTFPSGLLWAKISMIPMLAVDRVLYLDADVLVRGDLTGLWETDLGGKALAAAPDVGVPIGHDAIGRMPYFNAGVMLMDLTLMRKDLVSLYALGAEMENSQFRDQDALNVHFRDNWQAVSLKWNAQGLGTYAKYHTPDRVALDLEAMANPSIVHFTGALHPSLSAVINPFVQPVTGKPWGYIGAPGHPYAEEWWEVCETTAWKGWRSSAERRADVARRMEEAIEAGIREFRLRATELGDH</sequence>
<dbReference type="PANTHER" id="PTHR13778">
    <property type="entry name" value="GLYCOSYLTRANSFERASE 8 DOMAIN-CONTAINING PROTEIN"/>
    <property type="match status" value="1"/>
</dbReference>
<evidence type="ECO:0000256" key="3">
    <source>
        <dbReference type="ARBA" id="ARBA00022679"/>
    </source>
</evidence>
<gene>
    <name evidence="5" type="ORF">GSI_00316</name>
</gene>
<evidence type="ECO:0000256" key="1">
    <source>
        <dbReference type="ARBA" id="ARBA00006351"/>
    </source>
</evidence>
<keyword evidence="4" id="KW-0479">Metal-binding</keyword>
<proteinExistence type="inferred from homology"/>
<dbReference type="CDD" id="cd04194">
    <property type="entry name" value="GT8_A4GalT_like"/>
    <property type="match status" value="1"/>
</dbReference>
<accession>A0A2G8SS81</accession>
<evidence type="ECO:0000313" key="5">
    <source>
        <dbReference type="EMBL" id="PIL36627.1"/>
    </source>
</evidence>
<evidence type="ECO:0000256" key="2">
    <source>
        <dbReference type="ARBA" id="ARBA00022676"/>
    </source>
</evidence>
<evidence type="ECO:0008006" key="7">
    <source>
        <dbReference type="Google" id="ProtNLM"/>
    </source>
</evidence>
<dbReference type="STRING" id="1077348.A0A2G8SS81"/>
<dbReference type="GO" id="GO:0016757">
    <property type="term" value="F:glycosyltransferase activity"/>
    <property type="evidence" value="ECO:0007669"/>
    <property type="project" value="UniProtKB-KW"/>
</dbReference>
<dbReference type="Gene3D" id="3.40.50.150">
    <property type="entry name" value="Vaccinia Virus protein VP39"/>
    <property type="match status" value="1"/>
</dbReference>
<comment type="caution">
    <text evidence="5">The sequence shown here is derived from an EMBL/GenBank/DDBJ whole genome shotgun (WGS) entry which is preliminary data.</text>
</comment>
<reference evidence="5 6" key="1">
    <citation type="journal article" date="2015" name="Sci. Rep.">
        <title>Chromosome-level genome map provides insights into diverse defense mechanisms in the medicinal fungus Ganoderma sinense.</title>
        <authorList>
            <person name="Zhu Y."/>
            <person name="Xu J."/>
            <person name="Sun C."/>
            <person name="Zhou S."/>
            <person name="Xu H."/>
            <person name="Nelson D.R."/>
            <person name="Qian J."/>
            <person name="Song J."/>
            <person name="Luo H."/>
            <person name="Xiang L."/>
            <person name="Li Y."/>
            <person name="Xu Z."/>
            <person name="Ji A."/>
            <person name="Wang L."/>
            <person name="Lu S."/>
            <person name="Hayward A."/>
            <person name="Sun W."/>
            <person name="Li X."/>
            <person name="Schwartz D.C."/>
            <person name="Wang Y."/>
            <person name="Chen S."/>
        </authorList>
    </citation>
    <scope>NUCLEOTIDE SEQUENCE [LARGE SCALE GENOMIC DNA]</scope>
    <source>
        <strain evidence="5 6">ZZ0214-1</strain>
    </source>
</reference>
<dbReference type="Proteomes" id="UP000230002">
    <property type="component" value="Unassembled WGS sequence"/>
</dbReference>
<dbReference type="SUPFAM" id="SSF53448">
    <property type="entry name" value="Nucleotide-diphospho-sugar transferases"/>
    <property type="match status" value="1"/>
</dbReference>
<dbReference type="InterPro" id="IPR050748">
    <property type="entry name" value="Glycosyltrans_8_dom-fam"/>
</dbReference>
<comment type="similarity">
    <text evidence="1">Belongs to the glycosyltransferase 8 family.</text>
</comment>
<dbReference type="EMBL" id="AYKW01000001">
    <property type="protein sequence ID" value="PIL36627.1"/>
    <property type="molecule type" value="Genomic_DNA"/>
</dbReference>
<dbReference type="InterPro" id="IPR002495">
    <property type="entry name" value="Glyco_trans_8"/>
</dbReference>
<dbReference type="AlphaFoldDB" id="A0A2G8SS81"/>
<evidence type="ECO:0000313" key="6">
    <source>
        <dbReference type="Proteomes" id="UP000230002"/>
    </source>
</evidence>
<dbReference type="SUPFAM" id="SSF53335">
    <property type="entry name" value="S-adenosyl-L-methionine-dependent methyltransferases"/>
    <property type="match status" value="1"/>
</dbReference>
<evidence type="ECO:0000256" key="4">
    <source>
        <dbReference type="ARBA" id="ARBA00022723"/>
    </source>
</evidence>
<dbReference type="PANTHER" id="PTHR13778:SF47">
    <property type="entry name" value="LIPOPOLYSACCHARIDE 1,3-GALACTOSYLTRANSFERASE"/>
    <property type="match status" value="1"/>
</dbReference>
<protein>
    <recommendedName>
        <fullName evidence="7">Glycosyltransferase family 8 protein</fullName>
    </recommendedName>
</protein>
<keyword evidence="2" id="KW-0328">Glycosyltransferase</keyword>
<dbReference type="Pfam" id="PF13578">
    <property type="entry name" value="Methyltransf_24"/>
    <property type="match status" value="1"/>
</dbReference>
<dbReference type="Gene3D" id="3.90.550.10">
    <property type="entry name" value="Spore Coat Polysaccharide Biosynthesis Protein SpsA, Chain A"/>
    <property type="match status" value="1"/>
</dbReference>
<name>A0A2G8SS81_9APHY</name>
<dbReference type="InterPro" id="IPR029044">
    <property type="entry name" value="Nucleotide-diphossugar_trans"/>
</dbReference>
<dbReference type="Pfam" id="PF01501">
    <property type="entry name" value="Glyco_transf_8"/>
    <property type="match status" value="1"/>
</dbReference>
<keyword evidence="6" id="KW-1185">Reference proteome</keyword>
<dbReference type="OrthoDB" id="2014201at2759"/>